<evidence type="ECO:0000313" key="1">
    <source>
        <dbReference type="EMBL" id="KLA46028.1"/>
    </source>
</evidence>
<gene>
    <name evidence="1" type="ORF">LRB_1081</name>
</gene>
<sequence>MAKAIPFFHVTIYALIIISDLKRIKKKEALSASKEAIHPPLRE</sequence>
<name>A0A837IQ97_9LACO</name>
<evidence type="ECO:0000313" key="2">
    <source>
        <dbReference type="Proteomes" id="UP000035618"/>
    </source>
</evidence>
<feature type="non-terminal residue" evidence="1">
    <location>
        <position position="43"/>
    </location>
</feature>
<organism evidence="1 2">
    <name type="scientific">Ligilactobacillus ruminis</name>
    <dbReference type="NCBI Taxonomy" id="1623"/>
    <lineage>
        <taxon>Bacteria</taxon>
        <taxon>Bacillati</taxon>
        <taxon>Bacillota</taxon>
        <taxon>Bacilli</taxon>
        <taxon>Lactobacillales</taxon>
        <taxon>Lactobacillaceae</taxon>
        <taxon>Ligilactobacillus</taxon>
    </lineage>
</organism>
<dbReference type="EMBL" id="JHAJ01000077">
    <property type="protein sequence ID" value="KLA46028.1"/>
    <property type="molecule type" value="Genomic_DNA"/>
</dbReference>
<comment type="caution">
    <text evidence="1">The sequence shown here is derived from an EMBL/GenBank/DDBJ whole genome shotgun (WGS) entry which is preliminary data.</text>
</comment>
<dbReference type="AlphaFoldDB" id="A0A837IQ97"/>
<dbReference type="Proteomes" id="UP000035618">
    <property type="component" value="Unassembled WGS sequence"/>
</dbReference>
<reference evidence="1 2" key="1">
    <citation type="journal article" date="2015" name="BMC Microbiol.">
        <title>Lactobacillus ruminis strains cluster according to their mammalian gut source.</title>
        <authorList>
            <person name="O' Donnell M.M."/>
            <person name="Harris H.M."/>
            <person name="Lynch D.B."/>
            <person name="Ross R.P."/>
            <person name="O'Toole P.W."/>
        </authorList>
    </citation>
    <scope>NUCLEOTIDE SEQUENCE [LARGE SCALE GENOMIC DNA]</scope>
    <source>
        <strain evidence="1 2">ATCC 27780</strain>
    </source>
</reference>
<protein>
    <submittedName>
        <fullName evidence="1">Primosomal protein</fullName>
    </submittedName>
</protein>
<accession>A0A837IQ97</accession>
<proteinExistence type="predicted"/>